<evidence type="ECO:0000256" key="1">
    <source>
        <dbReference type="SAM" id="MobiDB-lite"/>
    </source>
</evidence>
<feature type="non-terminal residue" evidence="2">
    <location>
        <position position="1"/>
    </location>
</feature>
<feature type="region of interest" description="Disordered" evidence="1">
    <location>
        <begin position="45"/>
        <end position="106"/>
    </location>
</feature>
<feature type="compositionally biased region" description="Polar residues" evidence="1">
    <location>
        <begin position="89"/>
        <end position="100"/>
    </location>
</feature>
<dbReference type="EMBL" id="BKCJ010591462">
    <property type="protein sequence ID" value="GFB27773.1"/>
    <property type="molecule type" value="Genomic_DNA"/>
</dbReference>
<name>A0A699L716_TANCI</name>
<gene>
    <name evidence="2" type="ORF">Tci_699744</name>
</gene>
<dbReference type="AlphaFoldDB" id="A0A699L716"/>
<protein>
    <submittedName>
        <fullName evidence="2">Uncharacterized protein</fullName>
    </submittedName>
</protein>
<evidence type="ECO:0000313" key="2">
    <source>
        <dbReference type="EMBL" id="GFB27773.1"/>
    </source>
</evidence>
<sequence length="106" mass="11851">TVSDCLPVHALMESILEEKMSWIKPKSTSKSDQSEETIFKAIDTEMPLNQGDNTGNTDAQPDDEAITKDDWFKKPARPHTLDPKLIQGKSVNSKPTQTWLNDLPNA</sequence>
<feature type="compositionally biased region" description="Polar residues" evidence="1">
    <location>
        <begin position="50"/>
        <end position="59"/>
    </location>
</feature>
<reference evidence="2" key="1">
    <citation type="journal article" date="2019" name="Sci. Rep.">
        <title>Draft genome of Tanacetum cinerariifolium, the natural source of mosquito coil.</title>
        <authorList>
            <person name="Yamashiro T."/>
            <person name="Shiraishi A."/>
            <person name="Satake H."/>
            <person name="Nakayama K."/>
        </authorList>
    </citation>
    <scope>NUCLEOTIDE SEQUENCE</scope>
</reference>
<accession>A0A699L716</accession>
<comment type="caution">
    <text evidence="2">The sequence shown here is derived from an EMBL/GenBank/DDBJ whole genome shotgun (WGS) entry which is preliminary data.</text>
</comment>
<organism evidence="2">
    <name type="scientific">Tanacetum cinerariifolium</name>
    <name type="common">Dalmatian daisy</name>
    <name type="synonym">Chrysanthemum cinerariifolium</name>
    <dbReference type="NCBI Taxonomy" id="118510"/>
    <lineage>
        <taxon>Eukaryota</taxon>
        <taxon>Viridiplantae</taxon>
        <taxon>Streptophyta</taxon>
        <taxon>Embryophyta</taxon>
        <taxon>Tracheophyta</taxon>
        <taxon>Spermatophyta</taxon>
        <taxon>Magnoliopsida</taxon>
        <taxon>eudicotyledons</taxon>
        <taxon>Gunneridae</taxon>
        <taxon>Pentapetalae</taxon>
        <taxon>asterids</taxon>
        <taxon>campanulids</taxon>
        <taxon>Asterales</taxon>
        <taxon>Asteraceae</taxon>
        <taxon>Asteroideae</taxon>
        <taxon>Anthemideae</taxon>
        <taxon>Anthemidinae</taxon>
        <taxon>Tanacetum</taxon>
    </lineage>
</organism>
<proteinExistence type="predicted"/>